<accession>A0A4Z0A5V3</accession>
<dbReference type="OrthoDB" id="550577at2759"/>
<dbReference type="STRING" id="135208.A0A4Z0A5V3"/>
<evidence type="ECO:0000256" key="9">
    <source>
        <dbReference type="SAM" id="SignalP"/>
    </source>
</evidence>
<dbReference type="InterPro" id="IPR017853">
    <property type="entry name" value="GH"/>
</dbReference>
<keyword evidence="5" id="KW-0378">Hydrolase</keyword>
<comment type="cofactor">
    <cofactor evidence="2">
        <name>Ca(2+)</name>
        <dbReference type="ChEBI" id="CHEBI:29108"/>
    </cofactor>
</comment>
<dbReference type="Gene3D" id="3.20.20.80">
    <property type="entry name" value="Glycosidases"/>
    <property type="match status" value="1"/>
</dbReference>
<comment type="similarity">
    <text evidence="3 8">Belongs to the glycosyl hydrolase 13 family.</text>
</comment>
<organism evidence="11 12">
    <name type="scientific">Hericium alpestre</name>
    <dbReference type="NCBI Taxonomy" id="135208"/>
    <lineage>
        <taxon>Eukaryota</taxon>
        <taxon>Fungi</taxon>
        <taxon>Dikarya</taxon>
        <taxon>Basidiomycota</taxon>
        <taxon>Agaricomycotina</taxon>
        <taxon>Agaricomycetes</taxon>
        <taxon>Russulales</taxon>
        <taxon>Hericiaceae</taxon>
        <taxon>Hericium</taxon>
    </lineage>
</organism>
<dbReference type="GO" id="GO:0004556">
    <property type="term" value="F:alpha-amylase activity"/>
    <property type="evidence" value="ECO:0007669"/>
    <property type="project" value="UniProtKB-EC"/>
</dbReference>
<name>A0A4Z0A5V3_9AGAM</name>
<dbReference type="AlphaFoldDB" id="A0A4Z0A5V3"/>
<dbReference type="SUPFAM" id="SSF51445">
    <property type="entry name" value="(Trans)glycosidases"/>
    <property type="match status" value="1"/>
</dbReference>
<evidence type="ECO:0000259" key="10">
    <source>
        <dbReference type="SMART" id="SM00642"/>
    </source>
</evidence>
<protein>
    <recommendedName>
        <fullName evidence="4">alpha-amylase</fullName>
        <ecNumber evidence="4">3.2.1.1</ecNumber>
    </recommendedName>
</protein>
<evidence type="ECO:0000256" key="3">
    <source>
        <dbReference type="ARBA" id="ARBA00008061"/>
    </source>
</evidence>
<dbReference type="PRINTS" id="PR00110">
    <property type="entry name" value="ALPHAAMYLASE"/>
</dbReference>
<comment type="catalytic activity">
    <reaction evidence="1">
        <text>Endohydrolysis of (1-&gt;4)-alpha-D-glucosidic linkages in polysaccharides containing three or more (1-&gt;4)-alpha-linked D-glucose units.</text>
        <dbReference type="EC" id="3.2.1.1"/>
    </reaction>
</comment>
<dbReference type="InterPro" id="IPR006047">
    <property type="entry name" value="GH13_cat_dom"/>
</dbReference>
<dbReference type="Pfam" id="PF00128">
    <property type="entry name" value="Alpha-amylase"/>
    <property type="match status" value="1"/>
</dbReference>
<evidence type="ECO:0000256" key="7">
    <source>
        <dbReference type="ARBA" id="ARBA00023295"/>
    </source>
</evidence>
<comment type="caution">
    <text evidence="11">The sequence shown here is derived from an EMBL/GenBank/DDBJ whole genome shotgun (WGS) entry which is preliminary data.</text>
</comment>
<evidence type="ECO:0000256" key="4">
    <source>
        <dbReference type="ARBA" id="ARBA00012595"/>
    </source>
</evidence>
<keyword evidence="6" id="KW-0119">Carbohydrate metabolism</keyword>
<evidence type="ECO:0000256" key="8">
    <source>
        <dbReference type="RuleBase" id="RU003615"/>
    </source>
</evidence>
<dbReference type="EMBL" id="SFCI01000113">
    <property type="protein sequence ID" value="TFY82392.1"/>
    <property type="molecule type" value="Genomic_DNA"/>
</dbReference>
<proteinExistence type="inferred from homology"/>
<keyword evidence="12" id="KW-1185">Reference proteome</keyword>
<dbReference type="EC" id="3.2.1.1" evidence="4"/>
<dbReference type="InterPro" id="IPR006046">
    <property type="entry name" value="Alpha_amylase"/>
</dbReference>
<sequence length="208" mass="23113">MARSYALRFLTLLWVGSLAFAAGSTSKAVIVQMFEWTWDSIAAECTQFLGPYGYGYVQLSPAQEHIQGSQWYTDYQPVSYNLTSKRGNRSQFTKMISTCHSAGVLVIADAVFNHMTSLDSGMGVAGSPFTQYQYGTLYMNDNFHHCTITSDGDVHNYGNRTEVQTCMLLGLADLATETEYVRNQLATYANDLLSLGIDGLRYDAAKRL</sequence>
<gene>
    <name evidence="11" type="ORF">EWM64_g1620</name>
</gene>
<evidence type="ECO:0000256" key="6">
    <source>
        <dbReference type="ARBA" id="ARBA00023277"/>
    </source>
</evidence>
<feature type="domain" description="Glycosyl hydrolase family 13 catalytic" evidence="10">
    <location>
        <begin position="28"/>
        <end position="208"/>
    </location>
</feature>
<evidence type="ECO:0000256" key="1">
    <source>
        <dbReference type="ARBA" id="ARBA00000548"/>
    </source>
</evidence>
<dbReference type="GO" id="GO:0005975">
    <property type="term" value="P:carbohydrate metabolic process"/>
    <property type="evidence" value="ECO:0007669"/>
    <property type="project" value="InterPro"/>
</dbReference>
<feature type="chain" id="PRO_5021226835" description="alpha-amylase" evidence="9">
    <location>
        <begin position="22"/>
        <end position="208"/>
    </location>
</feature>
<dbReference type="SMART" id="SM00642">
    <property type="entry name" value="Aamy"/>
    <property type="match status" value="1"/>
</dbReference>
<evidence type="ECO:0000256" key="5">
    <source>
        <dbReference type="ARBA" id="ARBA00022801"/>
    </source>
</evidence>
<dbReference type="GO" id="GO:0043169">
    <property type="term" value="F:cation binding"/>
    <property type="evidence" value="ECO:0007669"/>
    <property type="project" value="InterPro"/>
</dbReference>
<evidence type="ECO:0000313" key="11">
    <source>
        <dbReference type="EMBL" id="TFY82392.1"/>
    </source>
</evidence>
<keyword evidence="9" id="KW-0732">Signal</keyword>
<feature type="signal peptide" evidence="9">
    <location>
        <begin position="1"/>
        <end position="21"/>
    </location>
</feature>
<evidence type="ECO:0000256" key="2">
    <source>
        <dbReference type="ARBA" id="ARBA00001913"/>
    </source>
</evidence>
<dbReference type="PANTHER" id="PTHR43447">
    <property type="entry name" value="ALPHA-AMYLASE"/>
    <property type="match status" value="1"/>
</dbReference>
<reference evidence="11 12" key="1">
    <citation type="submission" date="2019-02" db="EMBL/GenBank/DDBJ databases">
        <title>Genome sequencing of the rare red list fungi Hericium alpestre (H. flagellum).</title>
        <authorList>
            <person name="Buettner E."/>
            <person name="Kellner H."/>
        </authorList>
    </citation>
    <scope>NUCLEOTIDE SEQUENCE [LARGE SCALE GENOMIC DNA]</scope>
    <source>
        <strain evidence="11 12">DSM 108284</strain>
    </source>
</reference>
<dbReference type="Proteomes" id="UP000298061">
    <property type="component" value="Unassembled WGS sequence"/>
</dbReference>
<evidence type="ECO:0000313" key="12">
    <source>
        <dbReference type="Proteomes" id="UP000298061"/>
    </source>
</evidence>
<keyword evidence="7" id="KW-0326">Glycosidase</keyword>